<dbReference type="InterPro" id="IPR006016">
    <property type="entry name" value="UspA"/>
</dbReference>
<comment type="caution">
    <text evidence="3">The sequence shown here is derived from an EMBL/GenBank/DDBJ whole genome shotgun (WGS) entry which is preliminary data.</text>
</comment>
<accession>L9W9N4</accession>
<dbReference type="Gene3D" id="3.40.50.620">
    <property type="entry name" value="HUPs"/>
    <property type="match status" value="1"/>
</dbReference>
<feature type="domain" description="UspA" evidence="2">
    <location>
        <begin position="2"/>
        <end position="138"/>
    </location>
</feature>
<dbReference type="PRINTS" id="PR01438">
    <property type="entry name" value="UNVRSLSTRESS"/>
</dbReference>
<protein>
    <submittedName>
        <fullName evidence="3">UspA domain-containing protein</fullName>
    </submittedName>
</protein>
<reference evidence="3 4" key="1">
    <citation type="journal article" date="2014" name="PLoS Genet.">
        <title>Phylogenetically driven sequencing of extremely halophilic archaea reveals strategies for static and dynamic osmo-response.</title>
        <authorList>
            <person name="Becker E.A."/>
            <person name="Seitzer P.M."/>
            <person name="Tritt A."/>
            <person name="Larsen D."/>
            <person name="Krusor M."/>
            <person name="Yao A.I."/>
            <person name="Wu D."/>
            <person name="Madern D."/>
            <person name="Eisen J.A."/>
            <person name="Darling A.E."/>
            <person name="Facciotti M.T."/>
        </authorList>
    </citation>
    <scope>NUCLEOTIDE SEQUENCE [LARGE SCALE GENOMIC DNA]</scope>
    <source>
        <strain evidence="3 4">GA33</strain>
    </source>
</reference>
<gene>
    <name evidence="3" type="ORF">C496_01825</name>
</gene>
<comment type="similarity">
    <text evidence="1">Belongs to the universal stress protein A family.</text>
</comment>
<name>L9W9N4_9EURY</name>
<evidence type="ECO:0000259" key="2">
    <source>
        <dbReference type="Pfam" id="PF00582"/>
    </source>
</evidence>
<keyword evidence="4" id="KW-1185">Reference proteome</keyword>
<dbReference type="STRING" id="1114856.GCA_000383975_03864"/>
<dbReference type="PANTHER" id="PTHR46268">
    <property type="entry name" value="STRESS RESPONSE PROTEIN NHAX"/>
    <property type="match status" value="1"/>
</dbReference>
<dbReference type="EMBL" id="AOHW01000005">
    <property type="protein sequence ID" value="ELY45981.1"/>
    <property type="molecule type" value="Genomic_DNA"/>
</dbReference>
<organism evidence="3 4">
    <name type="scientific">Natronorubrum tibetense GA33</name>
    <dbReference type="NCBI Taxonomy" id="1114856"/>
    <lineage>
        <taxon>Archaea</taxon>
        <taxon>Methanobacteriati</taxon>
        <taxon>Methanobacteriota</taxon>
        <taxon>Stenosarchaea group</taxon>
        <taxon>Halobacteria</taxon>
        <taxon>Halobacteriales</taxon>
        <taxon>Natrialbaceae</taxon>
        <taxon>Natronorubrum</taxon>
    </lineage>
</organism>
<dbReference type="CDD" id="cd00293">
    <property type="entry name" value="USP-like"/>
    <property type="match status" value="1"/>
</dbReference>
<dbReference type="AlphaFoldDB" id="L9W9N4"/>
<proteinExistence type="inferred from homology"/>
<evidence type="ECO:0000313" key="3">
    <source>
        <dbReference type="EMBL" id="ELY45981.1"/>
    </source>
</evidence>
<dbReference type="Proteomes" id="UP000011599">
    <property type="component" value="Unassembled WGS sequence"/>
</dbReference>
<dbReference type="InterPro" id="IPR014729">
    <property type="entry name" value="Rossmann-like_a/b/a_fold"/>
</dbReference>
<dbReference type="PATRIC" id="fig|1114856.3.peg.374"/>
<evidence type="ECO:0000256" key="1">
    <source>
        <dbReference type="ARBA" id="ARBA00008791"/>
    </source>
</evidence>
<dbReference type="OrthoDB" id="105697at2157"/>
<dbReference type="PIRSF" id="PIRSF006276">
    <property type="entry name" value="UspA"/>
    <property type="match status" value="1"/>
</dbReference>
<dbReference type="Pfam" id="PF00582">
    <property type="entry name" value="Usp"/>
    <property type="match status" value="1"/>
</dbReference>
<dbReference type="InterPro" id="IPR006015">
    <property type="entry name" value="Universal_stress_UspA"/>
</dbReference>
<dbReference type="SUPFAM" id="SSF52402">
    <property type="entry name" value="Adenine nucleotide alpha hydrolases-like"/>
    <property type="match status" value="1"/>
</dbReference>
<dbReference type="eggNOG" id="arCOG02053">
    <property type="taxonomic scope" value="Archaea"/>
</dbReference>
<sequence>MHVLVPTDGSEPARAALEHATTAFPDASVTLLHVIDPALTMYRGEMSYDYQRLIKLETERAETFLDAAQEFADEHGVSVTTEILLGTPARSIVTFATENDVDQIVLGSHGRSGVSRVLLGSVAEKVVRRSPVPVTVVR</sequence>
<dbReference type="PANTHER" id="PTHR46268:SF24">
    <property type="entry name" value="UNIVERSAL STRESS PROTEIN"/>
    <property type="match status" value="1"/>
</dbReference>
<dbReference type="RefSeq" id="WP_006088029.1">
    <property type="nucleotide sequence ID" value="NZ_AOHW01000005.1"/>
</dbReference>
<evidence type="ECO:0000313" key="4">
    <source>
        <dbReference type="Proteomes" id="UP000011599"/>
    </source>
</evidence>